<feature type="signal peptide" evidence="1">
    <location>
        <begin position="1"/>
        <end position="21"/>
    </location>
</feature>
<name>A0A931J441_9BURK</name>
<keyword evidence="1" id="KW-0732">Signal</keyword>
<gene>
    <name evidence="2" type="ORF">I7X39_02700</name>
</gene>
<dbReference type="InterPro" id="IPR012338">
    <property type="entry name" value="Beta-lactam/transpept-like"/>
</dbReference>
<keyword evidence="3" id="KW-1185">Reference proteome</keyword>
<dbReference type="SUPFAM" id="SSF56601">
    <property type="entry name" value="beta-lactamase/transpeptidase-like"/>
    <property type="match status" value="1"/>
</dbReference>
<evidence type="ECO:0000313" key="2">
    <source>
        <dbReference type="EMBL" id="MBH9575805.1"/>
    </source>
</evidence>
<feature type="chain" id="PRO_5037204820" evidence="1">
    <location>
        <begin position="22"/>
        <end position="369"/>
    </location>
</feature>
<proteinExistence type="predicted"/>
<accession>A0A931J441</accession>
<protein>
    <submittedName>
        <fullName evidence="2">Serine hydrolase</fullName>
    </submittedName>
</protein>
<comment type="caution">
    <text evidence="2">The sequence shown here is derived from an EMBL/GenBank/DDBJ whole genome shotgun (WGS) entry which is preliminary data.</text>
</comment>
<evidence type="ECO:0000313" key="3">
    <source>
        <dbReference type="Proteomes" id="UP000613266"/>
    </source>
</evidence>
<dbReference type="Gene3D" id="3.40.710.10">
    <property type="entry name" value="DD-peptidase/beta-lactamase superfamily"/>
    <property type="match status" value="1"/>
</dbReference>
<dbReference type="GO" id="GO:0016787">
    <property type="term" value="F:hydrolase activity"/>
    <property type="evidence" value="ECO:0007669"/>
    <property type="project" value="UniProtKB-KW"/>
</dbReference>
<dbReference type="AlphaFoldDB" id="A0A931J441"/>
<keyword evidence="2" id="KW-0378">Hydrolase</keyword>
<sequence length="369" mass="39257">MRFGRRLFSVLLTLLTGGVGAQARFDPATQQLRIPTVEVEGQLYRDALLRLDADGRLSLLALSPPPVSPPSQLAARVAAASQAAQSDARCTAVRPFYWEIGDASQRLAGGSLGLPSIEAGSQLPIASSSKWIYAAYVLERRAGQPTAEDIQFLNFRSGYTQFPPNGCQAQDTVASCLARDNNGVKTPAHEGFFYYGGGHMQKHASLPSMGLGALDNAGLAAELRRLLGQDIALAYLQPQPAGGLRMTARDYATFLRKLLGGQLRMSAWLGAQAVCTNPTRCSQALYTPVPATQSWHYGLGHWIEDDPAGDGAFSSAGAFGFYPWIDAQRSHYGVLARFDAGGAGADSSACGAAIRQAWVGAAPTANPRR</sequence>
<reference evidence="2" key="1">
    <citation type="submission" date="2020-12" db="EMBL/GenBank/DDBJ databases">
        <title>The genome sequence of Inhella sp. 1Y17.</title>
        <authorList>
            <person name="Liu Y."/>
        </authorList>
    </citation>
    <scope>NUCLEOTIDE SEQUENCE</scope>
    <source>
        <strain evidence="2">1Y17</strain>
    </source>
</reference>
<dbReference type="EMBL" id="JAEDAK010000002">
    <property type="protein sequence ID" value="MBH9575805.1"/>
    <property type="molecule type" value="Genomic_DNA"/>
</dbReference>
<organism evidence="2 3">
    <name type="scientific">Inhella proteolytica</name>
    <dbReference type="NCBI Taxonomy" id="2795029"/>
    <lineage>
        <taxon>Bacteria</taxon>
        <taxon>Pseudomonadati</taxon>
        <taxon>Pseudomonadota</taxon>
        <taxon>Betaproteobacteria</taxon>
        <taxon>Burkholderiales</taxon>
        <taxon>Sphaerotilaceae</taxon>
        <taxon>Inhella</taxon>
    </lineage>
</organism>
<evidence type="ECO:0000256" key="1">
    <source>
        <dbReference type="SAM" id="SignalP"/>
    </source>
</evidence>
<dbReference type="RefSeq" id="WP_198109430.1">
    <property type="nucleotide sequence ID" value="NZ_JAEDAK010000002.1"/>
</dbReference>
<dbReference type="Proteomes" id="UP000613266">
    <property type="component" value="Unassembled WGS sequence"/>
</dbReference>